<dbReference type="FunFam" id="3.40.30.10:FF:000197">
    <property type="entry name" value="Glutathione S-transferase U10"/>
    <property type="match status" value="1"/>
</dbReference>
<dbReference type="Gene3D" id="1.20.1050.10">
    <property type="match status" value="1"/>
</dbReference>
<comment type="subcellular location">
    <subcellularLocation>
        <location evidence="3">Cytoplasm</location>
        <location evidence="3">Cytosol</location>
    </subcellularLocation>
</comment>
<sequence length="232" mass="26107">MAEQDKVILHGMWASPLTKRVEFALKVKGIPYEYVEEDLSNKSPLLLKFNPVHKKVPVLVHNGKAIAESLVIIEYIDETWKTGPQLLPEDPYKRSQIRFWAGYMQQVFEAMLLVVKTIGEAQEKAIKEVSEKVKLLETGLKGLFPDGIPSVDEYSKNVTLLDLVIFAHFGGYEAQEEVLGLKFVDSEKTPLVVSCITALIEIPALKESRIPHEKTVAFLKFLRENALKSATA</sequence>
<organism evidence="6 7">
    <name type="scientific">Rosa chinensis</name>
    <name type="common">China rose</name>
    <dbReference type="NCBI Taxonomy" id="74649"/>
    <lineage>
        <taxon>Eukaryota</taxon>
        <taxon>Viridiplantae</taxon>
        <taxon>Streptophyta</taxon>
        <taxon>Embryophyta</taxon>
        <taxon>Tracheophyta</taxon>
        <taxon>Spermatophyta</taxon>
        <taxon>Magnoliopsida</taxon>
        <taxon>eudicotyledons</taxon>
        <taxon>Gunneridae</taxon>
        <taxon>Pentapetalae</taxon>
        <taxon>rosids</taxon>
        <taxon>fabids</taxon>
        <taxon>Rosales</taxon>
        <taxon>Rosaceae</taxon>
        <taxon>Rosoideae</taxon>
        <taxon>Rosoideae incertae sedis</taxon>
        <taxon>Rosa</taxon>
    </lineage>
</organism>
<dbReference type="Gene3D" id="3.40.30.10">
    <property type="entry name" value="Glutaredoxin"/>
    <property type="match status" value="1"/>
</dbReference>
<dbReference type="PROSITE" id="PS50404">
    <property type="entry name" value="GST_NTER"/>
    <property type="match status" value="1"/>
</dbReference>
<keyword evidence="7" id="KW-1185">Reference proteome</keyword>
<dbReference type="GO" id="GO:0006749">
    <property type="term" value="P:glutathione metabolic process"/>
    <property type="evidence" value="ECO:0007669"/>
    <property type="project" value="InterPro"/>
</dbReference>
<dbReference type="Proteomes" id="UP000238479">
    <property type="component" value="Chromosome 7"/>
</dbReference>
<dbReference type="InterPro" id="IPR010987">
    <property type="entry name" value="Glutathione-S-Trfase_C-like"/>
</dbReference>
<dbReference type="CDD" id="cd03058">
    <property type="entry name" value="GST_N_Tau"/>
    <property type="match status" value="1"/>
</dbReference>
<evidence type="ECO:0000256" key="2">
    <source>
        <dbReference type="ARBA" id="ARBA00047960"/>
    </source>
</evidence>
<comment type="catalytic activity">
    <reaction evidence="2 3">
        <text>RX + glutathione = an S-substituted glutathione + a halide anion + H(+)</text>
        <dbReference type="Rhea" id="RHEA:16437"/>
        <dbReference type="ChEBI" id="CHEBI:15378"/>
        <dbReference type="ChEBI" id="CHEBI:16042"/>
        <dbReference type="ChEBI" id="CHEBI:17792"/>
        <dbReference type="ChEBI" id="CHEBI:57925"/>
        <dbReference type="ChEBI" id="CHEBI:90779"/>
        <dbReference type="EC" id="2.5.1.18"/>
    </reaction>
</comment>
<dbReference type="SFLD" id="SFLDG01152">
    <property type="entry name" value="Main.3:_Omega-_and_Tau-like"/>
    <property type="match status" value="1"/>
</dbReference>
<dbReference type="InterPro" id="IPR036282">
    <property type="entry name" value="Glutathione-S-Trfase_C_sf"/>
</dbReference>
<dbReference type="InterPro" id="IPR036249">
    <property type="entry name" value="Thioredoxin-like_sf"/>
</dbReference>
<dbReference type="OMA" id="IVEIVFC"/>
<protein>
    <recommendedName>
        <fullName evidence="3">Glutathione S-transferase</fullName>
        <ecNumber evidence="3">2.5.1.18</ecNumber>
    </recommendedName>
</protein>
<feature type="domain" description="GST C-terminal" evidence="5">
    <location>
        <begin position="90"/>
        <end position="229"/>
    </location>
</feature>
<keyword evidence="3" id="KW-0963">Cytoplasm</keyword>
<gene>
    <name evidence="6" type="ORF">RchiOBHm_Chr7g0181091</name>
</gene>
<dbReference type="InterPro" id="IPR004045">
    <property type="entry name" value="Glutathione_S-Trfase_N"/>
</dbReference>
<keyword evidence="1 3" id="KW-0808">Transferase</keyword>
<evidence type="ECO:0000256" key="3">
    <source>
        <dbReference type="RuleBase" id="RU369102"/>
    </source>
</evidence>
<comment type="similarity">
    <text evidence="3">Belongs to the GST superfamily.</text>
</comment>
<dbReference type="GO" id="GO:0005829">
    <property type="term" value="C:cytosol"/>
    <property type="evidence" value="ECO:0007669"/>
    <property type="project" value="UniProtKB-SubCell"/>
</dbReference>
<dbReference type="Gramene" id="PRQ16152">
    <property type="protein sequence ID" value="PRQ16152"/>
    <property type="gene ID" value="RchiOBHm_Chr7g0181091"/>
</dbReference>
<dbReference type="InterPro" id="IPR045073">
    <property type="entry name" value="Omega/Tau-like"/>
</dbReference>
<comment type="caution">
    <text evidence="6">The sequence shown here is derived from an EMBL/GenBank/DDBJ whole genome shotgun (WGS) entry which is preliminary data.</text>
</comment>
<dbReference type="SFLD" id="SFLDG00358">
    <property type="entry name" value="Main_(cytGST)"/>
    <property type="match status" value="1"/>
</dbReference>
<evidence type="ECO:0000313" key="6">
    <source>
        <dbReference type="EMBL" id="PRQ16152.1"/>
    </source>
</evidence>
<dbReference type="CDD" id="cd03185">
    <property type="entry name" value="GST_C_Tau"/>
    <property type="match status" value="1"/>
</dbReference>
<name>A0A2P6P2K0_ROSCH</name>
<evidence type="ECO:0000259" key="5">
    <source>
        <dbReference type="PROSITE" id="PS50405"/>
    </source>
</evidence>
<dbReference type="SUPFAM" id="SSF52833">
    <property type="entry name" value="Thioredoxin-like"/>
    <property type="match status" value="1"/>
</dbReference>
<dbReference type="GO" id="GO:0004364">
    <property type="term" value="F:glutathione transferase activity"/>
    <property type="evidence" value="ECO:0007669"/>
    <property type="project" value="UniProtKB-UniRule"/>
</dbReference>
<dbReference type="PANTHER" id="PTHR11260:SF711">
    <property type="entry name" value="GLUTATHIONE S-TRANSFERASE U9"/>
    <property type="match status" value="1"/>
</dbReference>
<dbReference type="EMBL" id="PDCK01000045">
    <property type="protein sequence ID" value="PRQ16152.1"/>
    <property type="molecule type" value="Genomic_DNA"/>
</dbReference>
<dbReference type="SFLD" id="SFLDS00019">
    <property type="entry name" value="Glutathione_Transferase_(cytos"/>
    <property type="match status" value="1"/>
</dbReference>
<dbReference type="InterPro" id="IPR040079">
    <property type="entry name" value="Glutathione_S-Trfase"/>
</dbReference>
<evidence type="ECO:0000256" key="1">
    <source>
        <dbReference type="ARBA" id="ARBA00022679"/>
    </source>
</evidence>
<dbReference type="Pfam" id="PF02798">
    <property type="entry name" value="GST_N"/>
    <property type="match status" value="1"/>
</dbReference>
<evidence type="ECO:0000259" key="4">
    <source>
        <dbReference type="PROSITE" id="PS50404"/>
    </source>
</evidence>
<dbReference type="SUPFAM" id="SSF47616">
    <property type="entry name" value="GST C-terminal domain-like"/>
    <property type="match status" value="1"/>
</dbReference>
<dbReference type="InterPro" id="IPR045074">
    <property type="entry name" value="GST_C_Tau"/>
</dbReference>
<dbReference type="OrthoDB" id="1157703at2759"/>
<comment type="function">
    <text evidence="3">Is involved in the conjugation of reduced glutathione to a wide number of exogenous and endogenous hydrophobic electrophiles.</text>
</comment>
<dbReference type="PANTHER" id="PTHR11260">
    <property type="entry name" value="GLUTATHIONE S-TRANSFERASE, GST, SUPERFAMILY, GST DOMAIN CONTAINING"/>
    <property type="match status" value="1"/>
</dbReference>
<evidence type="ECO:0000313" key="7">
    <source>
        <dbReference type="Proteomes" id="UP000238479"/>
    </source>
</evidence>
<reference evidence="6 7" key="1">
    <citation type="journal article" date="2018" name="Nat. Genet.">
        <title>The Rosa genome provides new insights in the design of modern roses.</title>
        <authorList>
            <person name="Bendahmane M."/>
        </authorList>
    </citation>
    <scope>NUCLEOTIDE SEQUENCE [LARGE SCALE GENOMIC DNA]</scope>
    <source>
        <strain evidence="7">cv. Old Blush</strain>
    </source>
</reference>
<proteinExistence type="inferred from homology"/>
<dbReference type="EC" id="2.5.1.18" evidence="3"/>
<dbReference type="AlphaFoldDB" id="A0A2P6P2K0"/>
<feature type="domain" description="GST N-terminal" evidence="4">
    <location>
        <begin position="5"/>
        <end position="84"/>
    </location>
</feature>
<dbReference type="PROSITE" id="PS50405">
    <property type="entry name" value="GST_CTER"/>
    <property type="match status" value="1"/>
</dbReference>
<dbReference type="STRING" id="74649.A0A2P6P2K0"/>
<accession>A0A2P6P2K0</accession>